<sequence length="190" mass="21296">PPGHNLNGFAVTVEADDDAGFGTPTALVTAQAVTDDGWQEFIFSGDNSEQYLRVTFVGTAVFQVSELIYTKPYSPDRGVEQGWTNEPAHNVLTLPSEPGLDGSIVLGADRQRYRLAFRNISDQVDIDFWNAFIPYVKTARPFLLYPAYTDGTRRWVKMSRDSRQNEDPNNPAATDREQKRITIEALEHIA</sequence>
<comment type="caution">
    <text evidence="2">The sequence shown here is derived from an EMBL/GenBank/DDBJ whole genome shotgun (WGS) entry which is preliminary data.</text>
</comment>
<dbReference type="AlphaFoldDB" id="X0XPK0"/>
<name>X0XPK0_9ZZZZ</name>
<dbReference type="EMBL" id="BARS01043334">
    <property type="protein sequence ID" value="GAG38558.1"/>
    <property type="molecule type" value="Genomic_DNA"/>
</dbReference>
<proteinExistence type="predicted"/>
<gene>
    <name evidence="2" type="ORF">S01H1_65625</name>
</gene>
<evidence type="ECO:0000256" key="1">
    <source>
        <dbReference type="SAM" id="MobiDB-lite"/>
    </source>
</evidence>
<organism evidence="2">
    <name type="scientific">marine sediment metagenome</name>
    <dbReference type="NCBI Taxonomy" id="412755"/>
    <lineage>
        <taxon>unclassified sequences</taxon>
        <taxon>metagenomes</taxon>
        <taxon>ecological metagenomes</taxon>
    </lineage>
</organism>
<feature type="region of interest" description="Disordered" evidence="1">
    <location>
        <begin position="159"/>
        <end position="179"/>
    </location>
</feature>
<protein>
    <submittedName>
        <fullName evidence="2">Uncharacterized protein</fullName>
    </submittedName>
</protein>
<evidence type="ECO:0000313" key="2">
    <source>
        <dbReference type="EMBL" id="GAG38558.1"/>
    </source>
</evidence>
<reference evidence="2" key="1">
    <citation type="journal article" date="2014" name="Front. Microbiol.">
        <title>High frequency of phylogenetically diverse reductive dehalogenase-homologous genes in deep subseafloor sedimentary metagenomes.</title>
        <authorList>
            <person name="Kawai M."/>
            <person name="Futagami T."/>
            <person name="Toyoda A."/>
            <person name="Takaki Y."/>
            <person name="Nishi S."/>
            <person name="Hori S."/>
            <person name="Arai W."/>
            <person name="Tsubouchi T."/>
            <person name="Morono Y."/>
            <person name="Uchiyama I."/>
            <person name="Ito T."/>
            <person name="Fujiyama A."/>
            <person name="Inagaki F."/>
            <person name="Takami H."/>
        </authorList>
    </citation>
    <scope>NUCLEOTIDE SEQUENCE</scope>
    <source>
        <strain evidence="2">Expedition CK06-06</strain>
    </source>
</reference>
<feature type="non-terminal residue" evidence="2">
    <location>
        <position position="1"/>
    </location>
</feature>
<accession>X0XPK0</accession>